<keyword evidence="3" id="KW-0689">Ribosomal protein</keyword>
<evidence type="ECO:0000256" key="1">
    <source>
        <dbReference type="ARBA" id="ARBA00004229"/>
    </source>
</evidence>
<dbReference type="AlphaFoldDB" id="A0A484LK51"/>
<dbReference type="GO" id="GO:0032543">
    <property type="term" value="P:mitochondrial translation"/>
    <property type="evidence" value="ECO:0007669"/>
    <property type="project" value="TreeGrafter"/>
</dbReference>
<comment type="similarity">
    <text evidence="2">Belongs to the bacterial ribosomal protein bS16 family.</text>
</comment>
<dbReference type="Gene3D" id="3.30.1320.10">
    <property type="match status" value="1"/>
</dbReference>
<keyword evidence="4" id="KW-0687">Ribonucleoprotein</keyword>
<evidence type="ECO:0000256" key="4">
    <source>
        <dbReference type="ARBA" id="ARBA00023274"/>
    </source>
</evidence>
<sequence length="110" mass="12078">MAVKLRLARFGCKHKPFYRVTVTDSRSPRDGKHLEVVGFYNPIAGKDGEKQMSIKCERVRYWLSVGAQATDPVQRLLFRAGMLPLTPVMAVGRKGGPGDANVADPYDGAS</sequence>
<evidence type="ECO:0000256" key="3">
    <source>
        <dbReference type="ARBA" id="ARBA00022980"/>
    </source>
</evidence>
<dbReference type="Pfam" id="PF00886">
    <property type="entry name" value="Ribosomal_S16"/>
    <property type="match status" value="1"/>
</dbReference>
<evidence type="ECO:0000313" key="6">
    <source>
        <dbReference type="Proteomes" id="UP000595140"/>
    </source>
</evidence>
<organism evidence="5 6">
    <name type="scientific">Cuscuta campestris</name>
    <dbReference type="NCBI Taxonomy" id="132261"/>
    <lineage>
        <taxon>Eukaryota</taxon>
        <taxon>Viridiplantae</taxon>
        <taxon>Streptophyta</taxon>
        <taxon>Embryophyta</taxon>
        <taxon>Tracheophyta</taxon>
        <taxon>Spermatophyta</taxon>
        <taxon>Magnoliopsida</taxon>
        <taxon>eudicotyledons</taxon>
        <taxon>Gunneridae</taxon>
        <taxon>Pentapetalae</taxon>
        <taxon>asterids</taxon>
        <taxon>lamiids</taxon>
        <taxon>Solanales</taxon>
        <taxon>Convolvulaceae</taxon>
        <taxon>Cuscuteae</taxon>
        <taxon>Cuscuta</taxon>
        <taxon>Cuscuta subgen. Grammica</taxon>
        <taxon>Cuscuta sect. Cleistogrammica</taxon>
    </lineage>
</organism>
<comment type="subcellular location">
    <subcellularLocation>
        <location evidence="1">Plastid</location>
        <location evidence="1">Chloroplast</location>
    </subcellularLocation>
</comment>
<dbReference type="PANTHER" id="PTHR12919">
    <property type="entry name" value="30S RIBOSOMAL PROTEIN S16"/>
    <property type="match status" value="1"/>
</dbReference>
<dbReference type="InterPro" id="IPR023803">
    <property type="entry name" value="Ribosomal_bS16_dom_sf"/>
</dbReference>
<dbReference type="GO" id="GO:0005739">
    <property type="term" value="C:mitochondrion"/>
    <property type="evidence" value="ECO:0007669"/>
    <property type="project" value="GOC"/>
</dbReference>
<dbReference type="NCBIfam" id="TIGR00002">
    <property type="entry name" value="S16"/>
    <property type="match status" value="1"/>
</dbReference>
<dbReference type="HAMAP" id="MF_00385">
    <property type="entry name" value="Ribosomal_bS16"/>
    <property type="match status" value="1"/>
</dbReference>
<dbReference type="GO" id="GO:0003735">
    <property type="term" value="F:structural constituent of ribosome"/>
    <property type="evidence" value="ECO:0007669"/>
    <property type="project" value="InterPro"/>
</dbReference>
<dbReference type="PANTHER" id="PTHR12919:SF39">
    <property type="entry name" value="SMALL RIBOSOMAL SUBUNIT PROTEIN BS16M_BS16C"/>
    <property type="match status" value="1"/>
</dbReference>
<proteinExistence type="inferred from homology"/>
<evidence type="ECO:0008006" key="7">
    <source>
        <dbReference type="Google" id="ProtNLM"/>
    </source>
</evidence>
<dbReference type="GO" id="GO:0009507">
    <property type="term" value="C:chloroplast"/>
    <property type="evidence" value="ECO:0007669"/>
    <property type="project" value="UniProtKB-SubCell"/>
</dbReference>
<dbReference type="SUPFAM" id="SSF54565">
    <property type="entry name" value="Ribosomal protein S16"/>
    <property type="match status" value="1"/>
</dbReference>
<dbReference type="EMBL" id="OOIL02001568">
    <property type="protein sequence ID" value="VFQ76674.1"/>
    <property type="molecule type" value="Genomic_DNA"/>
</dbReference>
<gene>
    <name evidence="5" type="ORF">CCAM_LOCUS18450</name>
</gene>
<dbReference type="GO" id="GO:0015935">
    <property type="term" value="C:small ribosomal subunit"/>
    <property type="evidence" value="ECO:0007669"/>
    <property type="project" value="TreeGrafter"/>
</dbReference>
<dbReference type="Proteomes" id="UP000595140">
    <property type="component" value="Unassembled WGS sequence"/>
</dbReference>
<name>A0A484LK51_9ASTE</name>
<accession>A0A484LK51</accession>
<reference evidence="5 6" key="1">
    <citation type="submission" date="2018-04" db="EMBL/GenBank/DDBJ databases">
        <authorList>
            <person name="Vogel A."/>
        </authorList>
    </citation>
    <scope>NUCLEOTIDE SEQUENCE [LARGE SCALE GENOMIC DNA]</scope>
</reference>
<protein>
    <recommendedName>
        <fullName evidence="7">Ribosomal protein S16</fullName>
    </recommendedName>
</protein>
<keyword evidence="6" id="KW-1185">Reference proteome</keyword>
<evidence type="ECO:0000313" key="5">
    <source>
        <dbReference type="EMBL" id="VFQ76674.1"/>
    </source>
</evidence>
<dbReference type="InterPro" id="IPR000307">
    <property type="entry name" value="Ribosomal_bS16"/>
</dbReference>
<dbReference type="OrthoDB" id="1256001at2759"/>
<evidence type="ECO:0000256" key="2">
    <source>
        <dbReference type="ARBA" id="ARBA00006668"/>
    </source>
</evidence>